<dbReference type="SUPFAM" id="SSF49584">
    <property type="entry name" value="Periplasmic chaperone C-domain"/>
    <property type="match status" value="1"/>
</dbReference>
<evidence type="ECO:0000256" key="3">
    <source>
        <dbReference type="ARBA" id="ARBA00022729"/>
    </source>
</evidence>
<dbReference type="InterPro" id="IPR008962">
    <property type="entry name" value="PapD-like_sf"/>
</dbReference>
<dbReference type="InterPro" id="IPR001829">
    <property type="entry name" value="Pili_assmbl_chaperone_bac"/>
</dbReference>
<keyword evidence="6" id="KW-0393">Immunoglobulin domain</keyword>
<evidence type="ECO:0000313" key="11">
    <source>
        <dbReference type="Proteomes" id="UP000255129"/>
    </source>
</evidence>
<dbReference type="PROSITE" id="PS00635">
    <property type="entry name" value="PILI_CHAPERONE"/>
    <property type="match status" value="1"/>
</dbReference>
<dbReference type="Proteomes" id="UP000255129">
    <property type="component" value="Unassembled WGS sequence"/>
</dbReference>
<keyword evidence="3" id="KW-0732">Signal</keyword>
<evidence type="ECO:0000256" key="1">
    <source>
        <dbReference type="ARBA" id="ARBA00004418"/>
    </source>
</evidence>
<feature type="domain" description="Pili assembly chaperone C-terminal" evidence="9">
    <location>
        <begin position="159"/>
        <end position="215"/>
    </location>
</feature>
<comment type="similarity">
    <text evidence="2 7">Belongs to the periplasmic pilus chaperone family.</text>
</comment>
<dbReference type="Gene3D" id="2.60.40.10">
    <property type="entry name" value="Immunoglobulins"/>
    <property type="match status" value="2"/>
</dbReference>
<keyword evidence="5 7" id="KW-0143">Chaperone</keyword>
<dbReference type="EMBL" id="UGUA01000002">
    <property type="protein sequence ID" value="SUC34154.1"/>
    <property type="molecule type" value="Genomic_DNA"/>
</dbReference>
<comment type="subcellular location">
    <subcellularLocation>
        <location evidence="1 7">Periplasm</location>
    </subcellularLocation>
</comment>
<dbReference type="InterPro" id="IPR016147">
    <property type="entry name" value="Pili_assmbl_chaperone_N"/>
</dbReference>
<evidence type="ECO:0000259" key="9">
    <source>
        <dbReference type="Pfam" id="PF02753"/>
    </source>
</evidence>
<evidence type="ECO:0000313" key="10">
    <source>
        <dbReference type="EMBL" id="SUC34154.1"/>
    </source>
</evidence>
<accession>A0A379FZ95</accession>
<dbReference type="InterPro" id="IPR013783">
    <property type="entry name" value="Ig-like_fold"/>
</dbReference>
<feature type="domain" description="Pili assembly chaperone N-terminal" evidence="8">
    <location>
        <begin position="21"/>
        <end position="135"/>
    </location>
</feature>
<evidence type="ECO:0000256" key="4">
    <source>
        <dbReference type="ARBA" id="ARBA00022764"/>
    </source>
</evidence>
<dbReference type="InterPro" id="IPR050643">
    <property type="entry name" value="Periplasmic_pilus_chap"/>
</dbReference>
<dbReference type="PANTHER" id="PTHR30251">
    <property type="entry name" value="PILUS ASSEMBLY CHAPERONE"/>
    <property type="match status" value="1"/>
</dbReference>
<sequence length="222" mass="25660">MKNICTYFVLFFTFITTCHAGVIIGGTRVIYNEGRKDASIDIENPDNIAYLIQSWIDDENGKSQSIFSITPPLFKLPKESTNTLRIFLTEDILPNNRESLFWLNIKNIPSVKFKENSLQIAFRTQMKLIYRPQILKDVDFNQEQNKLIWSKSSDKLTAKNPTPYYINFQRITFNGKQLKNVSYVAPFSTITFSVNDLIQHGVVKWELINDFGATTKASERKI</sequence>
<dbReference type="GO" id="GO:0071555">
    <property type="term" value="P:cell wall organization"/>
    <property type="evidence" value="ECO:0007669"/>
    <property type="project" value="InterPro"/>
</dbReference>
<organism evidence="10 11">
    <name type="scientific">Providencia rustigianii</name>
    <dbReference type="NCBI Taxonomy" id="158850"/>
    <lineage>
        <taxon>Bacteria</taxon>
        <taxon>Pseudomonadati</taxon>
        <taxon>Pseudomonadota</taxon>
        <taxon>Gammaproteobacteria</taxon>
        <taxon>Enterobacterales</taxon>
        <taxon>Morganellaceae</taxon>
        <taxon>Providencia</taxon>
    </lineage>
</organism>
<dbReference type="InterPro" id="IPR018046">
    <property type="entry name" value="Pili_assmbl_chaperone_CS"/>
</dbReference>
<dbReference type="Pfam" id="PF00345">
    <property type="entry name" value="PapD_N"/>
    <property type="match status" value="1"/>
</dbReference>
<evidence type="ECO:0000259" key="8">
    <source>
        <dbReference type="Pfam" id="PF00345"/>
    </source>
</evidence>
<evidence type="ECO:0000256" key="5">
    <source>
        <dbReference type="ARBA" id="ARBA00023186"/>
    </source>
</evidence>
<dbReference type="InterPro" id="IPR036316">
    <property type="entry name" value="Pili_assmbl_chap_C_dom_sf"/>
</dbReference>
<dbReference type="GO" id="GO:0030288">
    <property type="term" value="C:outer membrane-bounded periplasmic space"/>
    <property type="evidence" value="ECO:0007669"/>
    <property type="project" value="InterPro"/>
</dbReference>
<gene>
    <name evidence="10" type="primary">focC_4</name>
    <name evidence="10" type="ORF">NCTC12026_00483</name>
</gene>
<protein>
    <submittedName>
        <fullName evidence="10">Chaperone protein focC</fullName>
    </submittedName>
</protein>
<dbReference type="RefSeq" id="WP_112835961.1">
    <property type="nucleotide sequence ID" value="NZ_AP018946.1"/>
</dbReference>
<evidence type="ECO:0000256" key="2">
    <source>
        <dbReference type="ARBA" id="ARBA00007399"/>
    </source>
</evidence>
<dbReference type="AlphaFoldDB" id="A0A379FZ95"/>
<keyword evidence="4" id="KW-0574">Periplasm</keyword>
<dbReference type="PANTHER" id="PTHR30251:SF9">
    <property type="entry name" value="CHAPERONE PROTEIN CAF1M"/>
    <property type="match status" value="1"/>
</dbReference>
<evidence type="ECO:0000256" key="7">
    <source>
        <dbReference type="RuleBase" id="RU003918"/>
    </source>
</evidence>
<dbReference type="OrthoDB" id="9131059at2"/>
<proteinExistence type="inferred from homology"/>
<dbReference type="Pfam" id="PF02753">
    <property type="entry name" value="PapD_C"/>
    <property type="match status" value="1"/>
</dbReference>
<name>A0A379FZ95_9GAMM</name>
<dbReference type="PRINTS" id="PR00969">
    <property type="entry name" value="CHAPERONPILI"/>
</dbReference>
<evidence type="ECO:0000256" key="6">
    <source>
        <dbReference type="ARBA" id="ARBA00023319"/>
    </source>
</evidence>
<dbReference type="SUPFAM" id="SSF49354">
    <property type="entry name" value="PapD-like"/>
    <property type="match status" value="1"/>
</dbReference>
<dbReference type="InterPro" id="IPR016148">
    <property type="entry name" value="Pili_assmbl_chaperone_C"/>
</dbReference>
<reference evidence="10 11" key="1">
    <citation type="submission" date="2018-06" db="EMBL/GenBank/DDBJ databases">
        <authorList>
            <consortium name="Pathogen Informatics"/>
            <person name="Doyle S."/>
        </authorList>
    </citation>
    <scope>NUCLEOTIDE SEQUENCE [LARGE SCALE GENOMIC DNA]</scope>
    <source>
        <strain evidence="10 11">NCTC12026</strain>
    </source>
</reference>